<dbReference type="AlphaFoldDB" id="A0A7S7NVX0"/>
<evidence type="ECO:0000313" key="2">
    <source>
        <dbReference type="Proteomes" id="UP000593892"/>
    </source>
</evidence>
<evidence type="ECO:0000313" key="1">
    <source>
        <dbReference type="EMBL" id="QOY90782.1"/>
    </source>
</evidence>
<name>A0A7S7NVX0_PALFE</name>
<dbReference type="KEGG" id="pfer:IRI77_12795"/>
<proteinExistence type="predicted"/>
<dbReference type="RefSeq" id="WP_194452439.1">
    <property type="nucleotide sequence ID" value="NZ_CP063849.1"/>
</dbReference>
<gene>
    <name evidence="1" type="ORF">IRI77_12795</name>
</gene>
<organism evidence="1 2">
    <name type="scientific">Paludibaculum fermentans</name>
    <dbReference type="NCBI Taxonomy" id="1473598"/>
    <lineage>
        <taxon>Bacteria</taxon>
        <taxon>Pseudomonadati</taxon>
        <taxon>Acidobacteriota</taxon>
        <taxon>Terriglobia</taxon>
        <taxon>Bryobacterales</taxon>
        <taxon>Bryobacteraceae</taxon>
        <taxon>Paludibaculum</taxon>
    </lineage>
</organism>
<reference evidence="1 2" key="1">
    <citation type="submission" date="2020-10" db="EMBL/GenBank/DDBJ databases">
        <title>Complete genome sequence of Paludibaculum fermentans P105T, a facultatively anaerobic acidobacterium capable of dissimilatory Fe(III) reduction.</title>
        <authorList>
            <person name="Dedysh S.N."/>
            <person name="Beletsky A.V."/>
            <person name="Kulichevskaya I.S."/>
            <person name="Mardanov A.V."/>
            <person name="Ravin N.V."/>
        </authorList>
    </citation>
    <scope>NUCLEOTIDE SEQUENCE [LARGE SCALE GENOMIC DNA]</scope>
    <source>
        <strain evidence="1 2">P105</strain>
    </source>
</reference>
<dbReference type="EMBL" id="CP063849">
    <property type="protein sequence ID" value="QOY90782.1"/>
    <property type="molecule type" value="Genomic_DNA"/>
</dbReference>
<protein>
    <submittedName>
        <fullName evidence="1">Uncharacterized protein</fullName>
    </submittedName>
</protein>
<sequence>MSNLLSVDEISQILRPHTNRLAQSVWPTWQRYEAIPIADRLTYDLGAEAKILNRYIIHNIKREFAGVPGVHFSEQCGFFLGIEGLGIGIDGTVACRFKKLNEIGESRSYPTDRAIAIRNNDTDDLEGIPARATIIDIGYVLTPHRTGFRDVQAIRVVDTRFIMSFPQQEGGTVLAPMPLFTNPPAPRFQIVQGRRESKDIGSK</sequence>
<keyword evidence="2" id="KW-1185">Reference proteome</keyword>
<accession>A0A7S7NVX0</accession>
<dbReference type="Proteomes" id="UP000593892">
    <property type="component" value="Chromosome"/>
</dbReference>